<protein>
    <submittedName>
        <fullName evidence="5">HIT domain-containing protein</fullName>
    </submittedName>
</protein>
<evidence type="ECO:0000259" key="4">
    <source>
        <dbReference type="PROSITE" id="PS51084"/>
    </source>
</evidence>
<dbReference type="SUPFAM" id="SSF54197">
    <property type="entry name" value="HIT-like"/>
    <property type="match status" value="1"/>
</dbReference>
<feature type="short sequence motif" description="Histidine triad motif" evidence="2 3">
    <location>
        <begin position="97"/>
        <end position="101"/>
    </location>
</feature>
<feature type="domain" description="HIT" evidence="4">
    <location>
        <begin position="6"/>
        <end position="111"/>
    </location>
</feature>
<dbReference type="Gene3D" id="3.30.428.10">
    <property type="entry name" value="HIT-like"/>
    <property type="match status" value="1"/>
</dbReference>
<keyword evidence="6" id="KW-1185">Reference proteome</keyword>
<feature type="active site" description="Tele-AMP-histidine intermediate" evidence="1">
    <location>
        <position position="99"/>
    </location>
</feature>
<organism evidence="5 6">
    <name type="scientific">Bacillus salacetis</name>
    <dbReference type="NCBI Taxonomy" id="2315464"/>
    <lineage>
        <taxon>Bacteria</taxon>
        <taxon>Bacillati</taxon>
        <taxon>Bacillota</taxon>
        <taxon>Bacilli</taxon>
        <taxon>Bacillales</taxon>
        <taxon>Bacillaceae</taxon>
        <taxon>Bacillus</taxon>
    </lineage>
</organism>
<comment type="caution">
    <text evidence="5">The sequence shown here is derived from an EMBL/GenBank/DDBJ whole genome shotgun (WGS) entry which is preliminary data.</text>
</comment>
<dbReference type="PROSITE" id="PS51084">
    <property type="entry name" value="HIT_2"/>
    <property type="match status" value="1"/>
</dbReference>
<dbReference type="InterPro" id="IPR011146">
    <property type="entry name" value="HIT-like"/>
</dbReference>
<accession>A0A3A1R675</accession>
<dbReference type="Pfam" id="PF01230">
    <property type="entry name" value="HIT"/>
    <property type="match status" value="1"/>
</dbReference>
<dbReference type="AlphaFoldDB" id="A0A3A1R675"/>
<gene>
    <name evidence="5" type="ORF">D3H55_01950</name>
</gene>
<name>A0A3A1R675_9BACI</name>
<dbReference type="InterPro" id="IPR036265">
    <property type="entry name" value="HIT-like_sf"/>
</dbReference>
<evidence type="ECO:0000313" key="5">
    <source>
        <dbReference type="EMBL" id="RIW38328.1"/>
    </source>
</evidence>
<proteinExistence type="predicted"/>
<sequence length="111" mass="12567">MTNDFYCDEVLSGKTAVEKVKETANVLAYHHTKPYYPVHIVVIPKKHIPSLIAIVESEHDLLLELMLVIKETAAEVTKEYGSCKVITNLGEYQDSKHLHWHIVSGQPLNQS</sequence>
<dbReference type="RefSeq" id="WP_119545226.1">
    <property type="nucleotide sequence ID" value="NZ_QXIR01000002.1"/>
</dbReference>
<reference evidence="5 6" key="1">
    <citation type="submission" date="2018-09" db="EMBL/GenBank/DDBJ databases">
        <title>Bacillus saliacetes sp. nov., isolated from Thai shrimp paste (Ka-pi).</title>
        <authorList>
            <person name="Daroonpunt R."/>
            <person name="Tanasupawat S."/>
            <person name="Yiamsombut S."/>
        </authorList>
    </citation>
    <scope>NUCLEOTIDE SEQUENCE [LARGE SCALE GENOMIC DNA]</scope>
    <source>
        <strain evidence="5 6">SKP7-4</strain>
    </source>
</reference>
<evidence type="ECO:0000313" key="6">
    <source>
        <dbReference type="Proteomes" id="UP000265801"/>
    </source>
</evidence>
<evidence type="ECO:0000256" key="3">
    <source>
        <dbReference type="PROSITE-ProRule" id="PRU00464"/>
    </source>
</evidence>
<dbReference type="PANTHER" id="PTHR23089">
    <property type="entry name" value="HISTIDINE TRIAD HIT PROTEIN"/>
    <property type="match status" value="1"/>
</dbReference>
<evidence type="ECO:0000256" key="2">
    <source>
        <dbReference type="PIRSR" id="PIRSR601310-3"/>
    </source>
</evidence>
<dbReference type="EMBL" id="QXIR01000002">
    <property type="protein sequence ID" value="RIW38328.1"/>
    <property type="molecule type" value="Genomic_DNA"/>
</dbReference>
<dbReference type="InterPro" id="IPR001310">
    <property type="entry name" value="Histidine_triad_HIT"/>
</dbReference>
<evidence type="ECO:0000256" key="1">
    <source>
        <dbReference type="PIRSR" id="PIRSR601310-1"/>
    </source>
</evidence>
<dbReference type="Proteomes" id="UP000265801">
    <property type="component" value="Unassembled WGS sequence"/>
</dbReference>
<dbReference type="GO" id="GO:0003824">
    <property type="term" value="F:catalytic activity"/>
    <property type="evidence" value="ECO:0007669"/>
    <property type="project" value="InterPro"/>
</dbReference>
<dbReference type="OrthoDB" id="9784774at2"/>